<name>A0A9D2DS08_9FIRM</name>
<dbReference type="InterPro" id="IPR011048">
    <property type="entry name" value="Haem_d1_sf"/>
</dbReference>
<dbReference type="EMBL" id="DXBU01000054">
    <property type="protein sequence ID" value="HIZ21955.1"/>
    <property type="molecule type" value="Genomic_DNA"/>
</dbReference>
<evidence type="ECO:0000313" key="3">
    <source>
        <dbReference type="Proteomes" id="UP000824041"/>
    </source>
</evidence>
<dbReference type="InterPro" id="IPR043765">
    <property type="entry name" value="DUF5711"/>
</dbReference>
<evidence type="ECO:0000313" key="2">
    <source>
        <dbReference type="EMBL" id="HIZ21955.1"/>
    </source>
</evidence>
<accession>A0A9D2DS08</accession>
<comment type="caution">
    <text evidence="2">The sequence shown here is derived from an EMBL/GenBank/DDBJ whole genome shotgun (WGS) entry which is preliminary data.</text>
</comment>
<dbReference type="SUPFAM" id="SSF51004">
    <property type="entry name" value="C-terminal (heme d1) domain of cytochrome cd1-nitrite reductase"/>
    <property type="match status" value="1"/>
</dbReference>
<organism evidence="2 3">
    <name type="scientific">Candidatus Blautia faecigallinarum</name>
    <dbReference type="NCBI Taxonomy" id="2838488"/>
    <lineage>
        <taxon>Bacteria</taxon>
        <taxon>Bacillati</taxon>
        <taxon>Bacillota</taxon>
        <taxon>Clostridia</taxon>
        <taxon>Lachnospirales</taxon>
        <taxon>Lachnospiraceae</taxon>
        <taxon>Blautia</taxon>
    </lineage>
</organism>
<dbReference type="Proteomes" id="UP000824041">
    <property type="component" value="Unassembled WGS sequence"/>
</dbReference>
<reference evidence="2" key="2">
    <citation type="submission" date="2021-04" db="EMBL/GenBank/DDBJ databases">
        <authorList>
            <person name="Gilroy R."/>
        </authorList>
    </citation>
    <scope>NUCLEOTIDE SEQUENCE</scope>
    <source>
        <strain evidence="2">14324</strain>
    </source>
</reference>
<gene>
    <name evidence="2" type="ORF">IAA21_04035</name>
</gene>
<evidence type="ECO:0000256" key="1">
    <source>
        <dbReference type="SAM" id="Phobius"/>
    </source>
</evidence>
<protein>
    <submittedName>
        <fullName evidence="2">Uncharacterized protein</fullName>
    </submittedName>
</protein>
<dbReference type="Pfam" id="PF18975">
    <property type="entry name" value="DUF5711"/>
    <property type="match status" value="1"/>
</dbReference>
<reference evidence="2" key="1">
    <citation type="journal article" date="2021" name="PeerJ">
        <title>Extensive microbial diversity within the chicken gut microbiome revealed by metagenomics and culture.</title>
        <authorList>
            <person name="Gilroy R."/>
            <person name="Ravi A."/>
            <person name="Getino M."/>
            <person name="Pursley I."/>
            <person name="Horton D.L."/>
            <person name="Alikhan N.F."/>
            <person name="Baker D."/>
            <person name="Gharbi K."/>
            <person name="Hall N."/>
            <person name="Watson M."/>
            <person name="Adriaenssens E.M."/>
            <person name="Foster-Nyarko E."/>
            <person name="Jarju S."/>
            <person name="Secka A."/>
            <person name="Antonio M."/>
            <person name="Oren A."/>
            <person name="Chaudhuri R.R."/>
            <person name="La Ragione R."/>
            <person name="Hildebrand F."/>
            <person name="Pallen M.J."/>
        </authorList>
    </citation>
    <scope>NUCLEOTIDE SEQUENCE</scope>
    <source>
        <strain evidence="2">14324</strain>
    </source>
</reference>
<dbReference type="AlphaFoldDB" id="A0A9D2DS08"/>
<feature type="transmembrane region" description="Helical" evidence="1">
    <location>
        <begin position="56"/>
        <end position="73"/>
    </location>
</feature>
<keyword evidence="1" id="KW-1133">Transmembrane helix</keyword>
<proteinExistence type="predicted"/>
<keyword evidence="1" id="KW-0812">Transmembrane</keyword>
<sequence length="416" mass="46043">MANIIKKIKRNQKRKKILAQKAKIARSQENAKGAKQQQDYEARLARHKRRNIRRGLIALGGVLAAAAVVLLFFEKRSYGDYRVLRTSEQEDVISTKYAELDGNILRYSPEGASLVNNSLETLWSETYDMQNPIADICDDAAVIADRDGTSIEIFDRGGRTGSVSTSYSIVKVRVSANGLVAAILDGGDDTWINFYSSDGSLIAENQTRVDDPGYPLDVAVSKDGTIMMVTYQFVDGSDTTSYVAFYNFGDVGQNEDDRIVSGYTYEGVVVPQIQYLGGSRSVALRDDGFTLYSGAQVPKESETVTVEQEIVSTFYDDDLIGLVFKNGSKDAAYTMQVYSTNGSLKFEKNFNIPYTTIKMSGGSILMYNSSQICVMNSRGVEKYRGNIDGTVKDFLKIGWNRYLLVLDTGVNVIKLS</sequence>
<keyword evidence="1" id="KW-0472">Membrane</keyword>